<dbReference type="GO" id="GO:0016887">
    <property type="term" value="F:ATP hydrolysis activity"/>
    <property type="evidence" value="ECO:0007669"/>
    <property type="project" value="InterPro"/>
</dbReference>
<evidence type="ECO:0000259" key="5">
    <source>
        <dbReference type="PROSITE" id="PS50893"/>
    </source>
</evidence>
<dbReference type="PANTHER" id="PTHR43776:SF7">
    <property type="entry name" value="D,D-DIPEPTIDE TRANSPORT ATP-BINDING PROTEIN DDPF-RELATED"/>
    <property type="match status" value="1"/>
</dbReference>
<dbReference type="Gene3D" id="3.40.50.300">
    <property type="entry name" value="P-loop containing nucleotide triphosphate hydrolases"/>
    <property type="match status" value="1"/>
</dbReference>
<evidence type="ECO:0000256" key="3">
    <source>
        <dbReference type="ARBA" id="ARBA00022741"/>
    </source>
</evidence>
<dbReference type="NCBIfam" id="TIGR01727">
    <property type="entry name" value="oligo_HPY"/>
    <property type="match status" value="1"/>
</dbReference>
<dbReference type="GO" id="GO:0015833">
    <property type="term" value="P:peptide transport"/>
    <property type="evidence" value="ECO:0007669"/>
    <property type="project" value="InterPro"/>
</dbReference>
<keyword evidence="3" id="KW-0547">Nucleotide-binding</keyword>
<evidence type="ECO:0000256" key="1">
    <source>
        <dbReference type="ARBA" id="ARBA00005417"/>
    </source>
</evidence>
<dbReference type="AlphaFoldDB" id="A0A2M7G434"/>
<dbReference type="InterPro" id="IPR050319">
    <property type="entry name" value="ABC_transp_ATP-bind"/>
</dbReference>
<dbReference type="PROSITE" id="PS50893">
    <property type="entry name" value="ABC_TRANSPORTER_2"/>
    <property type="match status" value="1"/>
</dbReference>
<dbReference type="InterPro" id="IPR003593">
    <property type="entry name" value="AAA+_ATPase"/>
</dbReference>
<comment type="caution">
    <text evidence="6">The sequence shown here is derived from an EMBL/GenBank/DDBJ whole genome shotgun (WGS) entry which is preliminary data.</text>
</comment>
<evidence type="ECO:0000313" key="6">
    <source>
        <dbReference type="EMBL" id="PIW16531.1"/>
    </source>
</evidence>
<dbReference type="CDD" id="cd03257">
    <property type="entry name" value="ABC_NikE_OppD_transporters"/>
    <property type="match status" value="1"/>
</dbReference>
<feature type="domain" description="ABC transporter" evidence="5">
    <location>
        <begin position="14"/>
        <end position="266"/>
    </location>
</feature>
<dbReference type="InterPro" id="IPR013563">
    <property type="entry name" value="Oligopep_ABC_C"/>
</dbReference>
<dbReference type="Pfam" id="PF00005">
    <property type="entry name" value="ABC_tran"/>
    <property type="match status" value="1"/>
</dbReference>
<evidence type="ECO:0000256" key="2">
    <source>
        <dbReference type="ARBA" id="ARBA00022448"/>
    </source>
</evidence>
<name>A0A2M7G434_9BACT</name>
<protein>
    <submittedName>
        <fullName evidence="6">Peptide ABC transporter substrate-binding protein</fullName>
    </submittedName>
</protein>
<dbReference type="NCBIfam" id="NF008453">
    <property type="entry name" value="PRK11308.1"/>
    <property type="match status" value="1"/>
</dbReference>
<keyword evidence="4" id="KW-0067">ATP-binding</keyword>
<sequence>MSNKTDKSNNPVLLEVKGLKKHFPIKRGILFSKQVGAVKAVDGLDLFVREGETLGMVGESGCGKSTTGRLILRLIEPTEGEVIFQGQDLLKLNNNDMRAMRRQLQMVFQNPYASLDPRMTVGDIIAEPLRVHKMFSSSQDMKKRVRELLDCVGLNPSYTERFPHEFSGGQRQRIGIARALALNPKLIIADEPVSALDVSVQAQVLNLLNDLQAQFNLTFIFIAHNLSTVNHISDRVAVMYLGKVVELAENDLLYANPKHPYTQALMSAVPEPDPLLMRGSERKARIILEGDIPSPVNPPSGCRFHTRCWEVKDICKTTEPPLVDTGNGHYVACHLHKAAAGETPLRTTN</sequence>
<proteinExistence type="inferred from homology"/>
<dbReference type="SMART" id="SM00382">
    <property type="entry name" value="AAA"/>
    <property type="match status" value="1"/>
</dbReference>
<comment type="similarity">
    <text evidence="1">Belongs to the ABC transporter superfamily.</text>
</comment>
<gene>
    <name evidence="6" type="ORF">COW36_12250</name>
</gene>
<dbReference type="InterPro" id="IPR017871">
    <property type="entry name" value="ABC_transporter-like_CS"/>
</dbReference>
<dbReference type="PROSITE" id="PS00211">
    <property type="entry name" value="ABC_TRANSPORTER_1"/>
    <property type="match status" value="1"/>
</dbReference>
<evidence type="ECO:0000256" key="4">
    <source>
        <dbReference type="ARBA" id="ARBA00022840"/>
    </source>
</evidence>
<dbReference type="InterPro" id="IPR003439">
    <property type="entry name" value="ABC_transporter-like_ATP-bd"/>
</dbReference>
<dbReference type="SUPFAM" id="SSF52540">
    <property type="entry name" value="P-loop containing nucleoside triphosphate hydrolases"/>
    <property type="match status" value="1"/>
</dbReference>
<reference evidence="6 7" key="1">
    <citation type="submission" date="2017-09" db="EMBL/GenBank/DDBJ databases">
        <title>Depth-based differentiation of microbial function through sediment-hosted aquifers and enrichment of novel symbionts in the deep terrestrial subsurface.</title>
        <authorList>
            <person name="Probst A.J."/>
            <person name="Ladd B."/>
            <person name="Jarett J.K."/>
            <person name="Geller-Mcgrath D.E."/>
            <person name="Sieber C.M."/>
            <person name="Emerson J.B."/>
            <person name="Anantharaman K."/>
            <person name="Thomas B.C."/>
            <person name="Malmstrom R."/>
            <person name="Stieglmeier M."/>
            <person name="Klingl A."/>
            <person name="Woyke T."/>
            <person name="Ryan C.M."/>
            <person name="Banfield J.F."/>
        </authorList>
    </citation>
    <scope>NUCLEOTIDE SEQUENCE [LARGE SCALE GENOMIC DNA]</scope>
    <source>
        <strain evidence="6">CG17_big_fil_post_rev_8_21_14_2_50_48_46</strain>
    </source>
</reference>
<dbReference type="InterPro" id="IPR027417">
    <property type="entry name" value="P-loop_NTPase"/>
</dbReference>
<dbReference type="FunFam" id="3.40.50.300:FF:000016">
    <property type="entry name" value="Oligopeptide ABC transporter ATP-binding component"/>
    <property type="match status" value="1"/>
</dbReference>
<organism evidence="6 7">
    <name type="scientific">bacterium (Candidatus Blackallbacteria) CG17_big_fil_post_rev_8_21_14_2_50_48_46</name>
    <dbReference type="NCBI Taxonomy" id="2014261"/>
    <lineage>
        <taxon>Bacteria</taxon>
        <taxon>Candidatus Blackallbacteria</taxon>
    </lineage>
</organism>
<evidence type="ECO:0000313" key="7">
    <source>
        <dbReference type="Proteomes" id="UP000231019"/>
    </source>
</evidence>
<dbReference type="GO" id="GO:0055085">
    <property type="term" value="P:transmembrane transport"/>
    <property type="evidence" value="ECO:0007669"/>
    <property type="project" value="UniProtKB-ARBA"/>
</dbReference>
<dbReference type="Pfam" id="PF08352">
    <property type="entry name" value="oligo_HPY"/>
    <property type="match status" value="1"/>
</dbReference>
<accession>A0A2M7G434</accession>
<keyword evidence="2" id="KW-0813">Transport</keyword>
<dbReference type="GO" id="GO:0005524">
    <property type="term" value="F:ATP binding"/>
    <property type="evidence" value="ECO:0007669"/>
    <property type="project" value="UniProtKB-KW"/>
</dbReference>
<dbReference type="EMBL" id="PFFQ01000037">
    <property type="protein sequence ID" value="PIW16531.1"/>
    <property type="molecule type" value="Genomic_DNA"/>
</dbReference>
<dbReference type="Proteomes" id="UP000231019">
    <property type="component" value="Unassembled WGS sequence"/>
</dbReference>
<dbReference type="PANTHER" id="PTHR43776">
    <property type="entry name" value="TRANSPORT ATP-BINDING PROTEIN"/>
    <property type="match status" value="1"/>
</dbReference>